<dbReference type="InterPro" id="IPR028018">
    <property type="entry name" value="DUF4646"/>
</dbReference>
<dbReference type="EMBL" id="JASNQZ010000004">
    <property type="protein sequence ID" value="KAL0958039.1"/>
    <property type="molecule type" value="Genomic_DNA"/>
</dbReference>
<organism evidence="2 3">
    <name type="scientific">Hohenbuehelia grisea</name>
    <dbReference type="NCBI Taxonomy" id="104357"/>
    <lineage>
        <taxon>Eukaryota</taxon>
        <taxon>Fungi</taxon>
        <taxon>Dikarya</taxon>
        <taxon>Basidiomycota</taxon>
        <taxon>Agaricomycotina</taxon>
        <taxon>Agaricomycetes</taxon>
        <taxon>Agaricomycetidae</taxon>
        <taxon>Agaricales</taxon>
        <taxon>Pleurotineae</taxon>
        <taxon>Pleurotaceae</taxon>
        <taxon>Hohenbuehelia</taxon>
    </lineage>
</organism>
<feature type="compositionally biased region" description="Pro residues" evidence="1">
    <location>
        <begin position="112"/>
        <end position="126"/>
    </location>
</feature>
<feature type="compositionally biased region" description="Polar residues" evidence="1">
    <location>
        <begin position="51"/>
        <end position="62"/>
    </location>
</feature>
<accession>A0ABR3JQD8</accession>
<dbReference type="Pfam" id="PF15496">
    <property type="entry name" value="DUF4646"/>
    <property type="match status" value="1"/>
</dbReference>
<evidence type="ECO:0000313" key="3">
    <source>
        <dbReference type="Proteomes" id="UP001556367"/>
    </source>
</evidence>
<proteinExistence type="predicted"/>
<feature type="compositionally biased region" description="Basic and acidic residues" evidence="1">
    <location>
        <begin position="7"/>
        <end position="16"/>
    </location>
</feature>
<comment type="caution">
    <text evidence="2">The sequence shown here is derived from an EMBL/GenBank/DDBJ whole genome shotgun (WGS) entry which is preliminary data.</text>
</comment>
<evidence type="ECO:0000256" key="1">
    <source>
        <dbReference type="SAM" id="MobiDB-lite"/>
    </source>
</evidence>
<feature type="region of interest" description="Disordered" evidence="1">
    <location>
        <begin position="1"/>
        <end position="129"/>
    </location>
</feature>
<reference evidence="3" key="1">
    <citation type="submission" date="2024-06" db="EMBL/GenBank/DDBJ databases">
        <title>Multi-omics analyses provide insights into the biosynthesis of the anticancer antibiotic pleurotin in Hohenbuehelia grisea.</title>
        <authorList>
            <person name="Weaver J.A."/>
            <person name="Alberti F."/>
        </authorList>
    </citation>
    <scope>NUCLEOTIDE SEQUENCE [LARGE SCALE GENOMIC DNA]</scope>
    <source>
        <strain evidence="3">T-177</strain>
    </source>
</reference>
<feature type="compositionally biased region" description="Polar residues" evidence="1">
    <location>
        <begin position="19"/>
        <end position="44"/>
    </location>
</feature>
<feature type="region of interest" description="Disordered" evidence="1">
    <location>
        <begin position="254"/>
        <end position="303"/>
    </location>
</feature>
<evidence type="ECO:0000313" key="2">
    <source>
        <dbReference type="EMBL" id="KAL0958039.1"/>
    </source>
</evidence>
<feature type="compositionally biased region" description="Low complexity" evidence="1">
    <location>
        <begin position="93"/>
        <end position="111"/>
    </location>
</feature>
<protein>
    <submittedName>
        <fullName evidence="2">Uncharacterized protein</fullName>
    </submittedName>
</protein>
<keyword evidence="3" id="KW-1185">Reference proteome</keyword>
<gene>
    <name evidence="2" type="ORF">HGRIS_000215</name>
</gene>
<dbReference type="Proteomes" id="UP001556367">
    <property type="component" value="Unassembled WGS sequence"/>
</dbReference>
<feature type="compositionally biased region" description="Low complexity" evidence="1">
    <location>
        <begin position="267"/>
        <end position="285"/>
    </location>
</feature>
<sequence>MIIQVPEEDKKTHPDEDTLPSSLRNGTAANGSEHPSVQGRQTELQPPPYEASSSAQHNSLNVPLSPRPSVFAPTVGTSHGSAFAPGPPPPSSPSLSASSLGSPPITSAASSRPPPSFSRQPPPNIPEPSFAPTYLIANGKYLDKGFPLLPPPSTSHPHPFITHDVNVEDWFRFLDDIKSAGSLTEKQKMQAFLPIISLVPIVSWLSSQAVKTYMKRQKVGPVADLIDGWNHYFFNPRKLDIVLMRGTEKLNNSRNMMPMPNMPPPDDSSMPPMGAPATPDPSAAAPEEKFSKGKEKEKEEKHDKILRLYVNPYFD</sequence>
<feature type="compositionally biased region" description="Basic and acidic residues" evidence="1">
    <location>
        <begin position="286"/>
        <end position="303"/>
    </location>
</feature>
<name>A0ABR3JQD8_9AGAR</name>